<sequence>MKIKTLIACFILACAATSCIQDEALNSEAAIDACVGNDIQQAAIDSENFTIQLYVSKAADLTKVNINFQLPVGASIAPASPQTGDNVSSSVYNFKDENPRIFKVTSENTKFVATYTITLWQTEMPDFYHFETLSSDNPFHIFYEQDNTAGSDGGYVIRRLEWASGNPGFQLTAMAKNPTEYPTVQVAGGPDGSKCLKLETKSTGSFGEMVKMPIAAGNLFIGSFDKANALSDAMKATHFGFPFFYYPQTIRGFYKYKAGDKFTSNGAVVEGRQDHCDIYGVLYETDENVDFLDGSTSLTSPNIISLARKAEGTYWPETDSWLPFELDFVPKPGKSIDQEKLQKGIYKLAIVFSSSVDGAKFDGAVGSTLYIDEVKLISTDQQ</sequence>
<evidence type="ECO:0000313" key="5">
    <source>
        <dbReference type="EMBL" id="UYU89086.1"/>
    </source>
</evidence>
<feature type="chain" id="PRO_5043136748" evidence="1">
    <location>
        <begin position="21"/>
        <end position="382"/>
    </location>
</feature>
<accession>A0A174R7M2</accession>
<dbReference type="PROSITE" id="PS51257">
    <property type="entry name" value="PROKAR_LIPOPROTEIN"/>
    <property type="match status" value="1"/>
</dbReference>
<organism evidence="3 6">
    <name type="scientific">Bacteroides thetaiotaomicron</name>
    <dbReference type="NCBI Taxonomy" id="818"/>
    <lineage>
        <taxon>Bacteria</taxon>
        <taxon>Pseudomonadati</taxon>
        <taxon>Bacteroidota</taxon>
        <taxon>Bacteroidia</taxon>
        <taxon>Bacteroidales</taxon>
        <taxon>Bacteroidaceae</taxon>
        <taxon>Bacteroides</taxon>
    </lineage>
</organism>
<reference evidence="4 7" key="2">
    <citation type="submission" date="2018-08" db="EMBL/GenBank/DDBJ databases">
        <title>A genome reference for cultivated species of the human gut microbiota.</title>
        <authorList>
            <person name="Zou Y."/>
            <person name="Xue W."/>
            <person name="Luo G."/>
        </authorList>
    </citation>
    <scope>NUCLEOTIDE SEQUENCE [LARGE SCALE GENOMIC DNA]</scope>
    <source>
        <strain evidence="4 7">AF37-12</strain>
    </source>
</reference>
<dbReference type="Proteomes" id="UP000095576">
    <property type="component" value="Unassembled WGS sequence"/>
</dbReference>
<proteinExistence type="predicted"/>
<dbReference type="Gene3D" id="2.60.120.890">
    <property type="entry name" value="BT2081, beta-jelly-roll domain"/>
    <property type="match status" value="1"/>
</dbReference>
<feature type="domain" description="Putative carbohydrate metabolism" evidence="2">
    <location>
        <begin position="129"/>
        <end position="377"/>
    </location>
</feature>
<keyword evidence="3" id="KW-0449">Lipoprotein</keyword>
<evidence type="ECO:0000256" key="1">
    <source>
        <dbReference type="SAM" id="SignalP"/>
    </source>
</evidence>
<evidence type="ECO:0000313" key="4">
    <source>
        <dbReference type="EMBL" id="RHL58787.1"/>
    </source>
</evidence>
<reference evidence="5" key="3">
    <citation type="submission" date="2021-06" db="EMBL/GenBank/DDBJ databases">
        <title>Interrogation of the integrated mobile genetic elements in gut-associated Bacteroides with a consensus prediction approach.</title>
        <authorList>
            <person name="Campbell D.E."/>
            <person name="Leigh J.R."/>
            <person name="Kim T."/>
            <person name="England W."/>
            <person name="Whitaker R.J."/>
            <person name="Degnan P.H."/>
        </authorList>
    </citation>
    <scope>NUCLEOTIDE SEQUENCE</scope>
    <source>
        <strain evidence="5">VPI-3443</strain>
    </source>
</reference>
<dbReference type="Gene3D" id="2.60.40.2340">
    <property type="match status" value="1"/>
</dbReference>
<dbReference type="RefSeq" id="WP_055300367.1">
    <property type="nucleotide sequence ID" value="NZ_CAXKYD010000050.1"/>
</dbReference>
<evidence type="ECO:0000259" key="2">
    <source>
        <dbReference type="Pfam" id="PF13201"/>
    </source>
</evidence>
<dbReference type="InterPro" id="IPR025112">
    <property type="entry name" value="PCMD"/>
</dbReference>
<dbReference type="EMBL" id="CZAP01000013">
    <property type="protein sequence ID" value="CUP81503.1"/>
    <property type="molecule type" value="Genomic_DNA"/>
</dbReference>
<reference evidence="3 6" key="1">
    <citation type="submission" date="2015-09" db="EMBL/GenBank/DDBJ databases">
        <authorList>
            <consortium name="Pathogen Informatics"/>
        </authorList>
    </citation>
    <scope>NUCLEOTIDE SEQUENCE [LARGE SCALE GENOMIC DNA]</scope>
    <source>
        <strain evidence="3 6">2789STDY5834899</strain>
    </source>
</reference>
<evidence type="ECO:0000313" key="6">
    <source>
        <dbReference type="Proteomes" id="UP000095576"/>
    </source>
</evidence>
<protein>
    <submittedName>
        <fullName evidence="3">Lipoprotein</fullName>
    </submittedName>
    <submittedName>
        <fullName evidence="5">PCMD domain-containing protein</fullName>
    </submittedName>
</protein>
<dbReference type="Proteomes" id="UP000283616">
    <property type="component" value="Unassembled WGS sequence"/>
</dbReference>
<dbReference type="Pfam" id="PF13201">
    <property type="entry name" value="PCMD"/>
    <property type="match status" value="1"/>
</dbReference>
<dbReference type="EMBL" id="CP083685">
    <property type="protein sequence ID" value="UYU89086.1"/>
    <property type="molecule type" value="Genomic_DNA"/>
</dbReference>
<gene>
    <name evidence="4" type="ORF">DW011_11975</name>
    <name evidence="3" type="ORF">ERS852511_03307</name>
    <name evidence="5" type="ORF">KQP74_14110</name>
</gene>
<dbReference type="InterPro" id="IPR038653">
    <property type="entry name" value="Put_CMD_sf"/>
</dbReference>
<dbReference type="AlphaFoldDB" id="A0A174R7M2"/>
<dbReference type="EMBL" id="QROV01000012">
    <property type="protein sequence ID" value="RHL58787.1"/>
    <property type="molecule type" value="Genomic_DNA"/>
</dbReference>
<evidence type="ECO:0000313" key="3">
    <source>
        <dbReference type="EMBL" id="CUP81503.1"/>
    </source>
</evidence>
<name>A0A174R7M2_BACT4</name>
<keyword evidence="1" id="KW-0732">Signal</keyword>
<dbReference type="Proteomes" id="UP001162960">
    <property type="component" value="Chromosome"/>
</dbReference>
<evidence type="ECO:0000313" key="7">
    <source>
        <dbReference type="Proteomes" id="UP000283616"/>
    </source>
</evidence>
<feature type="signal peptide" evidence="1">
    <location>
        <begin position="1"/>
        <end position="20"/>
    </location>
</feature>